<protein>
    <submittedName>
        <fullName evidence="2">Uncharacterized protein</fullName>
    </submittedName>
</protein>
<evidence type="ECO:0000313" key="3">
    <source>
        <dbReference type="Proteomes" id="UP000321617"/>
    </source>
</evidence>
<dbReference type="AlphaFoldDB" id="A0A562ULL8"/>
<keyword evidence="3" id="KW-1185">Reference proteome</keyword>
<feature type="region of interest" description="Disordered" evidence="1">
    <location>
        <begin position="1"/>
        <end position="56"/>
    </location>
</feature>
<accession>A0A562ULL8</accession>
<proteinExistence type="predicted"/>
<comment type="caution">
    <text evidence="2">The sequence shown here is derived from an EMBL/GenBank/DDBJ whole genome shotgun (WGS) entry which is preliminary data.</text>
</comment>
<evidence type="ECO:0000313" key="2">
    <source>
        <dbReference type="EMBL" id="TWJ06486.1"/>
    </source>
</evidence>
<dbReference type="RefSeq" id="WP_170283894.1">
    <property type="nucleotide sequence ID" value="NZ_BAABIJ010000002.1"/>
</dbReference>
<evidence type="ECO:0000256" key="1">
    <source>
        <dbReference type="SAM" id="MobiDB-lite"/>
    </source>
</evidence>
<gene>
    <name evidence="2" type="ORF">LX16_5223</name>
</gene>
<sequence>MATEDWEVPDADKAEQTAPVSDDEESDGDLPETDEADVADALEQTRAVPDDEYRPE</sequence>
<feature type="compositionally biased region" description="Acidic residues" evidence="1">
    <location>
        <begin position="21"/>
        <end position="40"/>
    </location>
</feature>
<dbReference type="EMBL" id="VLLL01000012">
    <property type="protein sequence ID" value="TWJ06486.1"/>
    <property type="molecule type" value="Genomic_DNA"/>
</dbReference>
<name>A0A562ULL8_9ACTN</name>
<reference evidence="2 3" key="1">
    <citation type="journal article" date="2013" name="Stand. Genomic Sci.">
        <title>Genomic Encyclopedia of Type Strains, Phase I: The one thousand microbial genomes (KMG-I) project.</title>
        <authorList>
            <person name="Kyrpides N.C."/>
            <person name="Woyke T."/>
            <person name="Eisen J.A."/>
            <person name="Garrity G."/>
            <person name="Lilburn T.G."/>
            <person name="Beck B.J."/>
            <person name="Whitman W.B."/>
            <person name="Hugenholtz P."/>
            <person name="Klenk H.P."/>
        </authorList>
    </citation>
    <scope>NUCLEOTIDE SEQUENCE [LARGE SCALE GENOMIC DNA]</scope>
    <source>
        <strain evidence="2 3">DSM 45044</strain>
    </source>
</reference>
<dbReference type="Proteomes" id="UP000321617">
    <property type="component" value="Unassembled WGS sequence"/>
</dbReference>
<organism evidence="2 3">
    <name type="scientific">Stackebrandtia albiflava</name>
    <dbReference type="NCBI Taxonomy" id="406432"/>
    <lineage>
        <taxon>Bacteria</taxon>
        <taxon>Bacillati</taxon>
        <taxon>Actinomycetota</taxon>
        <taxon>Actinomycetes</taxon>
        <taxon>Glycomycetales</taxon>
        <taxon>Glycomycetaceae</taxon>
        <taxon>Stackebrandtia</taxon>
    </lineage>
</organism>